<name>A0A414M1J5_9BACE</name>
<dbReference type="PANTHER" id="PTHR37938">
    <property type="entry name" value="BLL0215 PROTEIN"/>
    <property type="match status" value="1"/>
</dbReference>
<keyword evidence="1" id="KW-1133">Transmembrane helix</keyword>
<keyword evidence="1" id="KW-0812">Transmembrane</keyword>
<reference evidence="3 4" key="1">
    <citation type="submission" date="2018-08" db="EMBL/GenBank/DDBJ databases">
        <title>A genome reference for cultivated species of the human gut microbiota.</title>
        <authorList>
            <person name="Zou Y."/>
            <person name="Xue W."/>
            <person name="Luo G."/>
        </authorList>
    </citation>
    <scope>NUCLEOTIDE SEQUENCE [LARGE SCALE GENOMIC DNA]</scope>
    <source>
        <strain evidence="3 4">AM26-26AC</strain>
    </source>
</reference>
<organism evidence="3 4">
    <name type="scientific">Bacteroides eggerthii</name>
    <dbReference type="NCBI Taxonomy" id="28111"/>
    <lineage>
        <taxon>Bacteria</taxon>
        <taxon>Pseudomonadati</taxon>
        <taxon>Bacteroidota</taxon>
        <taxon>Bacteroidia</taxon>
        <taxon>Bacteroidales</taxon>
        <taxon>Bacteroidaceae</taxon>
        <taxon>Bacteroides</taxon>
    </lineage>
</organism>
<accession>A0A414M1J5</accession>
<gene>
    <name evidence="3" type="ORF">DW701_17470</name>
</gene>
<evidence type="ECO:0000256" key="1">
    <source>
        <dbReference type="SAM" id="Phobius"/>
    </source>
</evidence>
<protein>
    <submittedName>
        <fullName evidence="3">PH domain-containing protein</fullName>
    </submittedName>
</protein>
<dbReference type="AlphaFoldDB" id="A0A414M1J5"/>
<dbReference type="Proteomes" id="UP000283538">
    <property type="component" value="Unassembled WGS sequence"/>
</dbReference>
<evidence type="ECO:0000313" key="3">
    <source>
        <dbReference type="EMBL" id="RHF02014.1"/>
    </source>
</evidence>
<dbReference type="Pfam" id="PF03703">
    <property type="entry name" value="bPH_2"/>
    <property type="match status" value="1"/>
</dbReference>
<feature type="transmembrane region" description="Helical" evidence="1">
    <location>
        <begin position="20"/>
        <end position="39"/>
    </location>
</feature>
<feature type="transmembrane region" description="Helical" evidence="1">
    <location>
        <begin position="45"/>
        <end position="62"/>
    </location>
</feature>
<sequence>MSYISKNLQPNETIEYKADIHWFIFVMPIVLLLLGTLFYPTKTPTTHYVGLGLLILGVFYLIKRLLLKMGTEYVVTNKRVILKSGILSRDALELMLNKCEGLRISQSIMGRIFGFGSILVTTGGVTNSFKFVANPTKFRNEINKQIQ</sequence>
<dbReference type="InterPro" id="IPR005182">
    <property type="entry name" value="YdbS-like_PH"/>
</dbReference>
<evidence type="ECO:0000259" key="2">
    <source>
        <dbReference type="Pfam" id="PF03703"/>
    </source>
</evidence>
<dbReference type="RefSeq" id="WP_068341031.1">
    <property type="nucleotide sequence ID" value="NZ_QSLA01000047.1"/>
</dbReference>
<evidence type="ECO:0000313" key="4">
    <source>
        <dbReference type="Proteomes" id="UP000283538"/>
    </source>
</evidence>
<keyword evidence="1" id="KW-0472">Membrane</keyword>
<dbReference type="EMBL" id="QSLA01000047">
    <property type="protein sequence ID" value="RHF02014.1"/>
    <property type="molecule type" value="Genomic_DNA"/>
</dbReference>
<dbReference type="PANTHER" id="PTHR37938:SF1">
    <property type="entry name" value="BLL0215 PROTEIN"/>
    <property type="match status" value="1"/>
</dbReference>
<proteinExistence type="predicted"/>
<feature type="domain" description="YdbS-like PH" evidence="2">
    <location>
        <begin position="70"/>
        <end position="132"/>
    </location>
</feature>
<comment type="caution">
    <text evidence="3">The sequence shown here is derived from an EMBL/GenBank/DDBJ whole genome shotgun (WGS) entry which is preliminary data.</text>
</comment>